<dbReference type="GO" id="GO:0043409">
    <property type="term" value="P:negative regulation of MAPK cascade"/>
    <property type="evidence" value="ECO:0007669"/>
    <property type="project" value="TreeGrafter"/>
</dbReference>
<dbReference type="InterPro" id="IPR000387">
    <property type="entry name" value="Tyr_Pase_dom"/>
</dbReference>
<evidence type="ECO:0000259" key="4">
    <source>
        <dbReference type="PROSITE" id="PS50056"/>
    </source>
</evidence>
<dbReference type="InterPro" id="IPR029021">
    <property type="entry name" value="Prot-tyrosine_phosphatase-like"/>
</dbReference>
<comment type="similarity">
    <text evidence="1">Belongs to the protein-tyrosine phosphatase family. Non-receptor class dual specificity subfamily.</text>
</comment>
<feature type="active site" description="Phosphocysteine intermediate" evidence="2">
    <location>
        <position position="126"/>
    </location>
</feature>
<accession>A0A2P2HY59</accession>
<dbReference type="GO" id="GO:0033549">
    <property type="term" value="F:MAP kinase phosphatase activity"/>
    <property type="evidence" value="ECO:0007669"/>
    <property type="project" value="TreeGrafter"/>
</dbReference>
<dbReference type="PANTHER" id="PTHR45682:SF1">
    <property type="entry name" value="DUAL SPECIFICITY PROTEIN PHOSPHATASE 3"/>
    <property type="match status" value="1"/>
</dbReference>
<evidence type="ECO:0000256" key="1">
    <source>
        <dbReference type="ARBA" id="ARBA00008601"/>
    </source>
</evidence>
<dbReference type="AlphaFoldDB" id="A0A2P2HY59"/>
<dbReference type="InterPro" id="IPR000340">
    <property type="entry name" value="Dual-sp_phosphatase_cat-dom"/>
</dbReference>
<name>A0A2P2HY59_9CRUS</name>
<dbReference type="GO" id="GO:0008138">
    <property type="term" value="F:protein tyrosine/serine/threonine phosphatase activity"/>
    <property type="evidence" value="ECO:0007669"/>
    <property type="project" value="InterPro"/>
</dbReference>
<dbReference type="SMART" id="SM00195">
    <property type="entry name" value="DSPc"/>
    <property type="match status" value="1"/>
</dbReference>
<proteinExistence type="evidence at transcript level"/>
<feature type="domain" description="Tyrosine-protein phosphatase" evidence="3">
    <location>
        <begin position="32"/>
        <end position="181"/>
    </location>
</feature>
<organism evidence="5">
    <name type="scientific">Hirondellea gigas</name>
    <dbReference type="NCBI Taxonomy" id="1518452"/>
    <lineage>
        <taxon>Eukaryota</taxon>
        <taxon>Metazoa</taxon>
        <taxon>Ecdysozoa</taxon>
        <taxon>Arthropoda</taxon>
        <taxon>Crustacea</taxon>
        <taxon>Multicrustacea</taxon>
        <taxon>Malacostraca</taxon>
        <taxon>Eumalacostraca</taxon>
        <taxon>Peracarida</taxon>
        <taxon>Amphipoda</taxon>
        <taxon>Amphilochidea</taxon>
        <taxon>Lysianassida</taxon>
        <taxon>Lysianassidira</taxon>
        <taxon>Lysianassoidea</taxon>
        <taxon>Lysianassidae</taxon>
        <taxon>Hirondellea</taxon>
    </lineage>
</organism>
<dbReference type="PRINTS" id="PR01908">
    <property type="entry name" value="ADSPHPHTASE"/>
</dbReference>
<feature type="domain" description="Tyrosine specific protein phosphatases" evidence="4">
    <location>
        <begin position="102"/>
        <end position="160"/>
    </location>
</feature>
<dbReference type="PROSITE" id="PS50054">
    <property type="entry name" value="TYR_PHOSPHATASE_DUAL"/>
    <property type="match status" value="1"/>
</dbReference>
<dbReference type="Gene3D" id="3.90.190.10">
    <property type="entry name" value="Protein tyrosine phosphatase superfamily"/>
    <property type="match status" value="1"/>
</dbReference>
<evidence type="ECO:0000259" key="3">
    <source>
        <dbReference type="PROSITE" id="PS50054"/>
    </source>
</evidence>
<reference evidence="5" key="1">
    <citation type="journal article" date="2018" name="Biosci. Biotechnol. Biochem.">
        <title>Polysaccharide hydrolase of the hadal zone amphipods Hirondellea gigas.</title>
        <authorList>
            <person name="Kobayashi H."/>
            <person name="Nagahama T."/>
            <person name="Arai W."/>
            <person name="Sasagawa Y."/>
            <person name="Umeda M."/>
            <person name="Hayashi T."/>
            <person name="Nikaido I."/>
            <person name="Watanabe H."/>
            <person name="Oguri K."/>
            <person name="Kitazato H."/>
            <person name="Fujioka K."/>
            <person name="Kido Y."/>
            <person name="Takami H."/>
        </authorList>
    </citation>
    <scope>NUCLEOTIDE SEQUENCE</scope>
    <source>
        <tissue evidence="5">Whole body</tissue>
    </source>
</reference>
<dbReference type="GO" id="GO:0005737">
    <property type="term" value="C:cytoplasm"/>
    <property type="evidence" value="ECO:0007669"/>
    <property type="project" value="TreeGrafter"/>
</dbReference>
<sequence length="457" mass="52654">MVRKEPRHVEVGELKSLLLEPAGGTFVIPVTDYDEVYPGVLLGGKDLALDIERLQDLSVTHVLNAAKGQYIGQIPTSPGFYRKAGIEFLGVAAIDASSCRLRPYFKEAASFIEQAIYSHGKVYVHCECGISRAPTLVAAFLMLRRGLSARQALAAIRSKRSILPNDGFLEQLSDLDYEHQQKGLLRPEPEMYSYADELSARYDYPLEYYHYPSLYPRVTTRFLSRRPFIREYSPPLTRAEVRAGLRARSEEREIPRITHYRSSSLPPVDRCITPIRELTPYTSSKIHVYGTRTPSIDRTKIDSEIMYRPSIVSYTPRAIRGIDYETGPIPFSTYRTATYYKDLPASVYDSRATTRIRYQLEPRFTSPTSYSVVPSTRYSSSTLNSPVTRYLSTPSRVYISYPTRYSYWPSRSYGIYEPNLYRTTYSQHKYGDDYPTRFTTYKMIYPSVYSYHRSYLF</sequence>
<dbReference type="PANTHER" id="PTHR45682">
    <property type="entry name" value="AGAP008228-PA"/>
    <property type="match status" value="1"/>
</dbReference>
<evidence type="ECO:0000256" key="2">
    <source>
        <dbReference type="PIRSR" id="PIRSR620405-1"/>
    </source>
</evidence>
<evidence type="ECO:0000313" key="5">
    <source>
        <dbReference type="EMBL" id="LAB66717.1"/>
    </source>
</evidence>
<dbReference type="PRINTS" id="PR01909">
    <property type="entry name" value="ADSPHPHTASEA"/>
</dbReference>
<protein>
    <submittedName>
        <fullName evidence="5">Tyrosine-protein phosphatase vhp-1-like</fullName>
    </submittedName>
</protein>
<dbReference type="InterPro" id="IPR020405">
    <property type="entry name" value="Atypical_DUSP_subfamA"/>
</dbReference>
<dbReference type="Pfam" id="PF00782">
    <property type="entry name" value="DSPc"/>
    <property type="match status" value="1"/>
</dbReference>
<dbReference type="InterPro" id="IPR020422">
    <property type="entry name" value="TYR_PHOSPHATASE_DUAL_dom"/>
</dbReference>
<dbReference type="SUPFAM" id="SSF52799">
    <property type="entry name" value="(Phosphotyrosine protein) phosphatases II"/>
    <property type="match status" value="1"/>
</dbReference>
<dbReference type="PROSITE" id="PS50056">
    <property type="entry name" value="TYR_PHOSPHATASE_2"/>
    <property type="match status" value="1"/>
</dbReference>
<dbReference type="EMBL" id="IACF01000984">
    <property type="protein sequence ID" value="LAB66717.1"/>
    <property type="molecule type" value="mRNA"/>
</dbReference>